<protein>
    <submittedName>
        <fullName evidence="2">Uncharacterized protein</fullName>
    </submittedName>
</protein>
<proteinExistence type="predicted"/>
<evidence type="ECO:0000256" key="1">
    <source>
        <dbReference type="SAM" id="SignalP"/>
    </source>
</evidence>
<name>A0A8T0IVK6_CERPU</name>
<evidence type="ECO:0000313" key="3">
    <source>
        <dbReference type="Proteomes" id="UP000822688"/>
    </source>
</evidence>
<reference evidence="2" key="1">
    <citation type="submission" date="2020-06" db="EMBL/GenBank/DDBJ databases">
        <title>WGS assembly of Ceratodon purpureus strain R40.</title>
        <authorList>
            <person name="Carey S.B."/>
            <person name="Jenkins J."/>
            <person name="Shu S."/>
            <person name="Lovell J.T."/>
            <person name="Sreedasyam A."/>
            <person name="Maumus F."/>
            <person name="Tiley G.P."/>
            <person name="Fernandez-Pozo N."/>
            <person name="Barry K."/>
            <person name="Chen C."/>
            <person name="Wang M."/>
            <person name="Lipzen A."/>
            <person name="Daum C."/>
            <person name="Saski C.A."/>
            <person name="Payton A.C."/>
            <person name="Mcbreen J.C."/>
            <person name="Conrad R.E."/>
            <person name="Kollar L.M."/>
            <person name="Olsson S."/>
            <person name="Huttunen S."/>
            <person name="Landis J.B."/>
            <person name="Wickett N.J."/>
            <person name="Johnson M.G."/>
            <person name="Rensing S.A."/>
            <person name="Grimwood J."/>
            <person name="Schmutz J."/>
            <person name="Mcdaniel S.F."/>
        </authorList>
    </citation>
    <scope>NUCLEOTIDE SEQUENCE</scope>
    <source>
        <strain evidence="2">R40</strain>
    </source>
</reference>
<feature type="signal peptide" evidence="1">
    <location>
        <begin position="1"/>
        <end position="21"/>
    </location>
</feature>
<organism evidence="2 3">
    <name type="scientific">Ceratodon purpureus</name>
    <name type="common">Fire moss</name>
    <name type="synonym">Dicranum purpureum</name>
    <dbReference type="NCBI Taxonomy" id="3225"/>
    <lineage>
        <taxon>Eukaryota</taxon>
        <taxon>Viridiplantae</taxon>
        <taxon>Streptophyta</taxon>
        <taxon>Embryophyta</taxon>
        <taxon>Bryophyta</taxon>
        <taxon>Bryophytina</taxon>
        <taxon>Bryopsida</taxon>
        <taxon>Dicranidae</taxon>
        <taxon>Pseudoditrichales</taxon>
        <taxon>Ditrichaceae</taxon>
        <taxon>Ceratodon</taxon>
    </lineage>
</organism>
<accession>A0A8T0IVK6</accession>
<keyword evidence="1" id="KW-0732">Signal</keyword>
<dbReference type="EMBL" id="CM026422">
    <property type="protein sequence ID" value="KAG0586989.1"/>
    <property type="molecule type" value="Genomic_DNA"/>
</dbReference>
<comment type="caution">
    <text evidence="2">The sequence shown here is derived from an EMBL/GenBank/DDBJ whole genome shotgun (WGS) entry which is preliminary data.</text>
</comment>
<feature type="chain" id="PRO_5035912340" evidence="1">
    <location>
        <begin position="22"/>
        <end position="51"/>
    </location>
</feature>
<keyword evidence="3" id="KW-1185">Reference proteome</keyword>
<dbReference type="AlphaFoldDB" id="A0A8T0IVK6"/>
<evidence type="ECO:0000313" key="2">
    <source>
        <dbReference type="EMBL" id="KAG0586989.1"/>
    </source>
</evidence>
<gene>
    <name evidence="2" type="ORF">KC19_2G133100</name>
</gene>
<sequence>MWNIQFLLKFNRFCTLFFVRASTHLRLNSEAAYINLTMIIPLNTQNQLTQY</sequence>
<dbReference type="Proteomes" id="UP000822688">
    <property type="component" value="Chromosome 2"/>
</dbReference>